<organism evidence="1 2">
    <name type="scientific">Scutellospora calospora</name>
    <dbReference type="NCBI Taxonomy" id="85575"/>
    <lineage>
        <taxon>Eukaryota</taxon>
        <taxon>Fungi</taxon>
        <taxon>Fungi incertae sedis</taxon>
        <taxon>Mucoromycota</taxon>
        <taxon>Glomeromycotina</taxon>
        <taxon>Glomeromycetes</taxon>
        <taxon>Diversisporales</taxon>
        <taxon>Gigasporaceae</taxon>
        <taxon>Scutellospora</taxon>
    </lineage>
</organism>
<sequence length="288" mass="34188">MKDRLKNINDTNSDLQTKIINTERELEASNKNITVLNDKIKSLEEEIKILDKQRIKDEERKKVLKKLNDTYKDLQDTCNKIRREKIDEETKKYKDILKDTERSLNDNDEFSSTQRCDSAKRDINKCCCSNNARLIECEFRLLIEYIFPIRCYNLGSEGTCDYIETNNGPERNEIMNLDIDIKSYKNKTSTVTINEKTKQEITCENDNKIDCIDVCLIYTYNISRKLKDNNYNIYYDKQSIITDKDKDITVKIEDFKILIRCKFRPMRNVCYNDMNMFASTLMHTQEIN</sequence>
<protein>
    <submittedName>
        <fullName evidence="1">5104_t:CDS:1</fullName>
    </submittedName>
</protein>
<evidence type="ECO:0000313" key="1">
    <source>
        <dbReference type="EMBL" id="CAG8548041.1"/>
    </source>
</evidence>
<gene>
    <name evidence="1" type="ORF">SCALOS_LOCUS5078</name>
</gene>
<keyword evidence="2" id="KW-1185">Reference proteome</keyword>
<reference evidence="1" key="1">
    <citation type="submission" date="2021-06" db="EMBL/GenBank/DDBJ databases">
        <authorList>
            <person name="Kallberg Y."/>
            <person name="Tangrot J."/>
            <person name="Rosling A."/>
        </authorList>
    </citation>
    <scope>NUCLEOTIDE SEQUENCE</scope>
    <source>
        <strain evidence="1">AU212A</strain>
    </source>
</reference>
<dbReference type="Proteomes" id="UP000789860">
    <property type="component" value="Unassembled WGS sequence"/>
</dbReference>
<dbReference type="EMBL" id="CAJVPM010007683">
    <property type="protein sequence ID" value="CAG8548041.1"/>
    <property type="molecule type" value="Genomic_DNA"/>
</dbReference>
<proteinExistence type="predicted"/>
<evidence type="ECO:0000313" key="2">
    <source>
        <dbReference type="Proteomes" id="UP000789860"/>
    </source>
</evidence>
<name>A0ACA9LTE1_9GLOM</name>
<comment type="caution">
    <text evidence="1">The sequence shown here is derived from an EMBL/GenBank/DDBJ whole genome shotgun (WGS) entry which is preliminary data.</text>
</comment>
<accession>A0ACA9LTE1</accession>